<feature type="transmembrane region" description="Helical" evidence="10">
    <location>
        <begin position="434"/>
        <end position="456"/>
    </location>
</feature>
<feature type="transmembrane region" description="Helical" evidence="10">
    <location>
        <begin position="161"/>
        <end position="181"/>
    </location>
</feature>
<dbReference type="Gene3D" id="1.20.1250.20">
    <property type="entry name" value="MFS general substrate transporter like domains"/>
    <property type="match status" value="1"/>
</dbReference>
<dbReference type="GO" id="GO:0022857">
    <property type="term" value="F:transmembrane transporter activity"/>
    <property type="evidence" value="ECO:0007669"/>
    <property type="project" value="InterPro"/>
</dbReference>
<dbReference type="PRINTS" id="PR00171">
    <property type="entry name" value="SUGRTRNSPORT"/>
</dbReference>
<feature type="transmembrane region" description="Helical" evidence="10">
    <location>
        <begin position="308"/>
        <end position="328"/>
    </location>
</feature>
<protein>
    <submittedName>
        <fullName evidence="12">Major facilitator transporter</fullName>
    </submittedName>
</protein>
<dbReference type="EMBL" id="LDPH01000006">
    <property type="protein sequence ID" value="KLV26951.1"/>
    <property type="molecule type" value="Genomic_DNA"/>
</dbReference>
<keyword evidence="3 9" id="KW-0813">Transport</keyword>
<keyword evidence="7 10" id="KW-1133">Transmembrane helix</keyword>
<evidence type="ECO:0000256" key="3">
    <source>
        <dbReference type="ARBA" id="ARBA00022448"/>
    </source>
</evidence>
<dbReference type="InterPro" id="IPR036259">
    <property type="entry name" value="MFS_trans_sf"/>
</dbReference>
<reference evidence="12 13" key="1">
    <citation type="submission" date="2015-05" db="EMBL/GenBank/DDBJ databases">
        <title>Whole genome sequence and identification of bacterial endophytes from Costus igneus.</title>
        <authorList>
            <person name="Lee Y.P."/>
            <person name="Gan H.M."/>
            <person name="Eng W."/>
            <person name="Wheatley M.S."/>
            <person name="Caraballo A."/>
            <person name="Polter S."/>
            <person name="Savka M.A."/>
            <person name="Hudson A.O."/>
        </authorList>
    </citation>
    <scope>NUCLEOTIDE SEQUENCE [LARGE SCALE GENOMIC DNA]</scope>
    <source>
        <strain evidence="12 13">RIT379</strain>
    </source>
</reference>
<name>A0A0J1ILW7_NIACI</name>
<dbReference type="InterPro" id="IPR020846">
    <property type="entry name" value="MFS_dom"/>
</dbReference>
<feature type="transmembrane region" description="Helical" evidence="10">
    <location>
        <begin position="29"/>
        <end position="49"/>
    </location>
</feature>
<feature type="transmembrane region" description="Helical" evidence="10">
    <location>
        <begin position="340"/>
        <end position="360"/>
    </location>
</feature>
<dbReference type="PROSITE" id="PS00217">
    <property type="entry name" value="SUGAR_TRANSPORT_2"/>
    <property type="match status" value="1"/>
</dbReference>
<dbReference type="Pfam" id="PF00083">
    <property type="entry name" value="Sugar_tr"/>
    <property type="match status" value="1"/>
</dbReference>
<evidence type="ECO:0000313" key="13">
    <source>
        <dbReference type="Proteomes" id="UP000036045"/>
    </source>
</evidence>
<dbReference type="InterPro" id="IPR003663">
    <property type="entry name" value="Sugar/inositol_transpt"/>
</dbReference>
<dbReference type="PANTHER" id="PTHR48020:SF12">
    <property type="entry name" value="PROTON MYO-INOSITOL COTRANSPORTER"/>
    <property type="match status" value="1"/>
</dbReference>
<proteinExistence type="inferred from homology"/>
<evidence type="ECO:0000256" key="4">
    <source>
        <dbReference type="ARBA" id="ARBA00022475"/>
    </source>
</evidence>
<evidence type="ECO:0000256" key="1">
    <source>
        <dbReference type="ARBA" id="ARBA00004651"/>
    </source>
</evidence>
<evidence type="ECO:0000256" key="9">
    <source>
        <dbReference type="RuleBase" id="RU003346"/>
    </source>
</evidence>
<gene>
    <name evidence="12" type="ORF">ABW02_08210</name>
</gene>
<evidence type="ECO:0000256" key="10">
    <source>
        <dbReference type="SAM" id="Phobius"/>
    </source>
</evidence>
<sequence length="476" mass="52717">MGISNRTNEGDDFLDANLDEKSMRSLSKIAIIVTFGGLLFGYNTGITNGALSFMRLPSELNLSPFTEGLMVSVLTLGAAFGSIFTGALSDKLGRKKVITYLAVIFFFSSLFCAIAPNIVTMVIFRFLLGIAVGGASVTVPTFLAEISTVEMRGKIVTQNELMIVSGQFLAFVVSAILGSVYSNIDSIWRYMLVLAVIPAIVLFIGMIKIPESPRWLFLNRDSQKALEVLKTIRPLKAAEDELETIEISLKRQREEKKKFSLKDLSTPVFKRLLFIGIGLGMINQLVGINIIMYYGTTILTESGFGNTVSLYANTANGLISVLSIIIGMNLMHKVDRRKMLLTGIMGTLISMLVTTILLFTMAETSILPYLVISMTVIFIAFFQGCVGPIIFLMISEIFPQNLRGIGVGISTFFLWFTNFVITFVFPILLASIGLAYTFLIFTIFNVLSIVFCYKYVPETRGKTLEEIELDMKFQTM</sequence>
<keyword evidence="8 10" id="KW-0472">Membrane</keyword>
<keyword evidence="13" id="KW-1185">Reference proteome</keyword>
<dbReference type="InterPro" id="IPR005829">
    <property type="entry name" value="Sugar_transporter_CS"/>
</dbReference>
<feature type="transmembrane region" description="Helical" evidence="10">
    <location>
        <begin position="272"/>
        <end position="296"/>
    </location>
</feature>
<dbReference type="PATRIC" id="fig|1397.4.peg.4812"/>
<keyword evidence="6 10" id="KW-0812">Transmembrane</keyword>
<comment type="caution">
    <text evidence="12">The sequence shown here is derived from an EMBL/GenBank/DDBJ whole genome shotgun (WGS) entry which is preliminary data.</text>
</comment>
<evidence type="ECO:0000256" key="6">
    <source>
        <dbReference type="ARBA" id="ARBA00022692"/>
    </source>
</evidence>
<dbReference type="AlphaFoldDB" id="A0A0J1ILW7"/>
<comment type="subcellular location">
    <subcellularLocation>
        <location evidence="1">Cell membrane</location>
        <topology evidence="1">Multi-pass membrane protein</topology>
    </subcellularLocation>
</comment>
<dbReference type="PROSITE" id="PS50850">
    <property type="entry name" value="MFS"/>
    <property type="match status" value="1"/>
</dbReference>
<dbReference type="Proteomes" id="UP000036045">
    <property type="component" value="Unassembled WGS sequence"/>
</dbReference>
<dbReference type="PANTHER" id="PTHR48020">
    <property type="entry name" value="PROTON MYO-INOSITOL COTRANSPORTER"/>
    <property type="match status" value="1"/>
</dbReference>
<accession>A0A0J1ILW7</accession>
<dbReference type="GO" id="GO:0005886">
    <property type="term" value="C:plasma membrane"/>
    <property type="evidence" value="ECO:0007669"/>
    <property type="project" value="UniProtKB-SubCell"/>
</dbReference>
<dbReference type="InterPro" id="IPR047984">
    <property type="entry name" value="XylE-like"/>
</dbReference>
<keyword evidence="5" id="KW-0762">Sugar transport</keyword>
<feature type="transmembrane region" description="Helical" evidence="10">
    <location>
        <begin position="97"/>
        <end position="116"/>
    </location>
</feature>
<feature type="transmembrane region" description="Helical" evidence="10">
    <location>
        <begin position="122"/>
        <end position="149"/>
    </location>
</feature>
<evidence type="ECO:0000259" key="11">
    <source>
        <dbReference type="PROSITE" id="PS50850"/>
    </source>
</evidence>
<feature type="transmembrane region" description="Helical" evidence="10">
    <location>
        <begin position="405"/>
        <end position="428"/>
    </location>
</feature>
<dbReference type="FunFam" id="1.20.1250.20:FF:000218">
    <property type="entry name" value="facilitated trehalose transporter Tret1"/>
    <property type="match status" value="1"/>
</dbReference>
<dbReference type="CDD" id="cd17359">
    <property type="entry name" value="MFS_XylE_like"/>
    <property type="match status" value="1"/>
</dbReference>
<dbReference type="InterPro" id="IPR005828">
    <property type="entry name" value="MFS_sugar_transport-like"/>
</dbReference>
<evidence type="ECO:0000313" key="12">
    <source>
        <dbReference type="EMBL" id="KLV26951.1"/>
    </source>
</evidence>
<evidence type="ECO:0000256" key="8">
    <source>
        <dbReference type="ARBA" id="ARBA00023136"/>
    </source>
</evidence>
<comment type="similarity">
    <text evidence="2 9">Belongs to the major facilitator superfamily. Sugar transporter (TC 2.A.1.1) family.</text>
</comment>
<feature type="transmembrane region" description="Helical" evidence="10">
    <location>
        <begin position="187"/>
        <end position="207"/>
    </location>
</feature>
<dbReference type="PROSITE" id="PS00216">
    <property type="entry name" value="SUGAR_TRANSPORT_1"/>
    <property type="match status" value="1"/>
</dbReference>
<dbReference type="NCBIfam" id="TIGR00879">
    <property type="entry name" value="SP"/>
    <property type="match status" value="1"/>
</dbReference>
<dbReference type="InterPro" id="IPR050814">
    <property type="entry name" value="Myo-inositol_Transporter"/>
</dbReference>
<dbReference type="SUPFAM" id="SSF103473">
    <property type="entry name" value="MFS general substrate transporter"/>
    <property type="match status" value="1"/>
</dbReference>
<evidence type="ECO:0000256" key="5">
    <source>
        <dbReference type="ARBA" id="ARBA00022597"/>
    </source>
</evidence>
<feature type="domain" description="Major facilitator superfamily (MFS) profile" evidence="11">
    <location>
        <begin position="29"/>
        <end position="460"/>
    </location>
</feature>
<evidence type="ECO:0000256" key="2">
    <source>
        <dbReference type="ARBA" id="ARBA00010992"/>
    </source>
</evidence>
<evidence type="ECO:0000256" key="7">
    <source>
        <dbReference type="ARBA" id="ARBA00022989"/>
    </source>
</evidence>
<feature type="transmembrane region" description="Helical" evidence="10">
    <location>
        <begin position="69"/>
        <end position="88"/>
    </location>
</feature>
<feature type="transmembrane region" description="Helical" evidence="10">
    <location>
        <begin position="366"/>
        <end position="393"/>
    </location>
</feature>
<keyword evidence="4" id="KW-1003">Cell membrane</keyword>
<organism evidence="12 13">
    <name type="scientific">Niallia circulans</name>
    <name type="common">Bacillus circulans</name>
    <dbReference type="NCBI Taxonomy" id="1397"/>
    <lineage>
        <taxon>Bacteria</taxon>
        <taxon>Bacillati</taxon>
        <taxon>Bacillota</taxon>
        <taxon>Bacilli</taxon>
        <taxon>Bacillales</taxon>
        <taxon>Bacillaceae</taxon>
        <taxon>Niallia</taxon>
    </lineage>
</organism>